<dbReference type="Gene3D" id="1.10.10.10">
    <property type="entry name" value="Winged helix-like DNA-binding domain superfamily/Winged helix DNA-binding domain"/>
    <property type="match status" value="1"/>
</dbReference>
<reference evidence="2" key="1">
    <citation type="submission" date="2019-08" db="EMBL/GenBank/DDBJ databases">
        <authorList>
            <person name="Kucharzyk K."/>
            <person name="Murdoch R.W."/>
            <person name="Higgins S."/>
            <person name="Loffler F."/>
        </authorList>
    </citation>
    <scope>NUCLEOTIDE SEQUENCE</scope>
</reference>
<evidence type="ECO:0000313" key="2">
    <source>
        <dbReference type="EMBL" id="MPN24082.1"/>
    </source>
</evidence>
<dbReference type="AlphaFoldDB" id="A0A645GDJ8"/>
<organism evidence="2">
    <name type="scientific">bioreactor metagenome</name>
    <dbReference type="NCBI Taxonomy" id="1076179"/>
    <lineage>
        <taxon>unclassified sequences</taxon>
        <taxon>metagenomes</taxon>
        <taxon>ecological metagenomes</taxon>
    </lineage>
</organism>
<dbReference type="SUPFAM" id="SSF46785">
    <property type="entry name" value="Winged helix' DNA-binding domain"/>
    <property type="match status" value="1"/>
</dbReference>
<dbReference type="InterPro" id="IPR000835">
    <property type="entry name" value="HTH_MarR-typ"/>
</dbReference>
<dbReference type="InterPro" id="IPR039422">
    <property type="entry name" value="MarR/SlyA-like"/>
</dbReference>
<dbReference type="GO" id="GO:0003700">
    <property type="term" value="F:DNA-binding transcription factor activity"/>
    <property type="evidence" value="ECO:0007669"/>
    <property type="project" value="InterPro"/>
</dbReference>
<gene>
    <name evidence="2" type="ORF">SDC9_171476</name>
</gene>
<dbReference type="InterPro" id="IPR036388">
    <property type="entry name" value="WH-like_DNA-bd_sf"/>
</dbReference>
<dbReference type="EMBL" id="VSSQ01072793">
    <property type="protein sequence ID" value="MPN24082.1"/>
    <property type="molecule type" value="Genomic_DNA"/>
</dbReference>
<proteinExistence type="predicted"/>
<dbReference type="PANTHER" id="PTHR33164:SF57">
    <property type="entry name" value="MARR-FAMILY TRANSCRIPTIONAL REGULATOR"/>
    <property type="match status" value="1"/>
</dbReference>
<protein>
    <recommendedName>
        <fullName evidence="1">HTH marR-type domain-containing protein</fullName>
    </recommendedName>
</protein>
<comment type="caution">
    <text evidence="2">The sequence shown here is derived from an EMBL/GenBank/DDBJ whole genome shotgun (WGS) entry which is preliminary data.</text>
</comment>
<dbReference type="GO" id="GO:0006950">
    <property type="term" value="P:response to stress"/>
    <property type="evidence" value="ECO:0007669"/>
    <property type="project" value="TreeGrafter"/>
</dbReference>
<name>A0A645GDJ8_9ZZZZ</name>
<feature type="domain" description="HTH marR-type" evidence="1">
    <location>
        <begin position="2"/>
        <end position="141"/>
    </location>
</feature>
<dbReference type="PANTHER" id="PTHR33164">
    <property type="entry name" value="TRANSCRIPTIONAL REGULATOR, MARR FAMILY"/>
    <property type="match status" value="1"/>
</dbReference>
<accession>A0A645GDJ8</accession>
<evidence type="ECO:0000259" key="1">
    <source>
        <dbReference type="PROSITE" id="PS50995"/>
    </source>
</evidence>
<dbReference type="SMART" id="SM00347">
    <property type="entry name" value="HTH_MARR"/>
    <property type="match status" value="1"/>
</dbReference>
<dbReference type="Pfam" id="PF01047">
    <property type="entry name" value="MarR"/>
    <property type="match status" value="1"/>
</dbReference>
<sequence>MREKLLESLLKELECMDPDFRRKVAKPLLSIDPFHFTSLQRMTLVFLRRSGPQPMNVIASFHGISKQQLTPIVESLEKQNMVIRETNPENRREVIVTITKKSEEFFKETKKRVIDEWMGKLDHFTDEEIEEIITHMHAINGFLRRINEE</sequence>
<dbReference type="PROSITE" id="PS50995">
    <property type="entry name" value="HTH_MARR_2"/>
    <property type="match status" value="1"/>
</dbReference>
<dbReference type="InterPro" id="IPR036390">
    <property type="entry name" value="WH_DNA-bd_sf"/>
</dbReference>